<dbReference type="Proteomes" id="UP001320706">
    <property type="component" value="Unassembled WGS sequence"/>
</dbReference>
<comment type="caution">
    <text evidence="1">The sequence shown here is derived from an EMBL/GenBank/DDBJ whole genome shotgun (WGS) entry which is preliminary data.</text>
</comment>
<keyword evidence="2" id="KW-1185">Reference proteome</keyword>
<accession>A0ACC3S5H2</accession>
<sequence>MEAFSNVQDPINTLTIAAGFAVLVRPSLCQITSGADFTTVCSISAWSGRLPSIPASHEQGAWAMVYCCISHTVQSAYVSRNYGTISSRLACKVRRRGAIQSQRDFSDVRGNRLARHLRLPGREEQGNGSIPQGPSLVSATCEWSPIDAYCRRRGPRQAKADGIPRLLRPGAQGPRSPAAAICRSARQPAQGSQSQVACGEPCRVAELDHFRHHRRPLFRQTVRVSAKPRDARVRSAATRQRQRRCFVLHRDVFPLGEEAGEPCNLQRDDGASPTVQQETQRPDFMTHILAHKDGDNVKTGISQKEINSNAVLMLTAGTETTATAMAAATFLLLKNPETMDKLKKEIRGRFQKHEDINVDAVSQLEYPLAVIHEALRFMPPVAAGFVRKVPKGGETVSGRFIPSENGETSISVTQLATYKSSRNFKDPDKFAPERWLGDERYKDDNRAAFQPFSYGPRNCLGKNLAYAEMRLILAKLVFNFDMELQEESKAWMTNMKIMLLWQKPPMMVKLTPVA</sequence>
<evidence type="ECO:0000313" key="2">
    <source>
        <dbReference type="Proteomes" id="UP001320706"/>
    </source>
</evidence>
<evidence type="ECO:0000313" key="1">
    <source>
        <dbReference type="EMBL" id="KAK8198485.1"/>
    </source>
</evidence>
<organism evidence="1 2">
    <name type="scientific">Zalaria obscura</name>
    <dbReference type="NCBI Taxonomy" id="2024903"/>
    <lineage>
        <taxon>Eukaryota</taxon>
        <taxon>Fungi</taxon>
        <taxon>Dikarya</taxon>
        <taxon>Ascomycota</taxon>
        <taxon>Pezizomycotina</taxon>
        <taxon>Dothideomycetes</taxon>
        <taxon>Dothideomycetidae</taxon>
        <taxon>Dothideales</taxon>
        <taxon>Zalariaceae</taxon>
        <taxon>Zalaria</taxon>
    </lineage>
</organism>
<name>A0ACC3S5H2_9PEZI</name>
<reference evidence="1" key="1">
    <citation type="submission" date="2024-02" db="EMBL/GenBank/DDBJ databases">
        <title>Metagenome Assembled Genome of Zalaria obscura JY119.</title>
        <authorList>
            <person name="Vighnesh L."/>
            <person name="Jagadeeshwari U."/>
            <person name="Venkata Ramana C."/>
            <person name="Sasikala C."/>
        </authorList>
    </citation>
    <scope>NUCLEOTIDE SEQUENCE</scope>
    <source>
        <strain evidence="1">JY119</strain>
    </source>
</reference>
<protein>
    <submittedName>
        <fullName evidence="1">Uncharacterized protein</fullName>
    </submittedName>
</protein>
<dbReference type="EMBL" id="JAMKPW020000040">
    <property type="protein sequence ID" value="KAK8198485.1"/>
    <property type="molecule type" value="Genomic_DNA"/>
</dbReference>
<proteinExistence type="predicted"/>
<gene>
    <name evidence="1" type="ORF">M8818_006350</name>
</gene>